<comment type="caution">
    <text evidence="24">The sequence shown here is derived from an EMBL/GenBank/DDBJ whole genome shotgun (WGS) entry which is preliminary data.</text>
</comment>
<evidence type="ECO:0000256" key="22">
    <source>
        <dbReference type="SAM" id="Phobius"/>
    </source>
</evidence>
<dbReference type="GO" id="GO:0046872">
    <property type="term" value="F:metal ion binding"/>
    <property type="evidence" value="ECO:0007669"/>
    <property type="project" value="UniProtKB-KW"/>
</dbReference>
<reference evidence="24" key="1">
    <citation type="submission" date="2020-01" db="EMBL/GenBank/DDBJ databases">
        <authorList>
            <person name="Feng Z.H.Z."/>
        </authorList>
    </citation>
    <scope>NUCLEOTIDE SEQUENCE</scope>
    <source>
        <strain evidence="24">CBS107.38</strain>
    </source>
</reference>
<feature type="region of interest" description="Disordered" evidence="21">
    <location>
        <begin position="361"/>
        <end position="393"/>
    </location>
</feature>
<evidence type="ECO:0000256" key="3">
    <source>
        <dbReference type="ARBA" id="ARBA00004141"/>
    </source>
</evidence>
<sequence>MAPRKKTAIAAKSSKTPKHSQTSITAPSASLVAALPPSRVHDTSYHYPLLLSGQSGCEALLSWFSGVAETRSMPWRKKWIDPDEYEDEEELGRVLSKRAYEVWVSEVMLQQTRVSTVIPYFNNWIAKWPTVQDLAEADHDDVLSVWKGLGYYSRATRLHEGAIAMIAKSAGASCALPSGATELQEFPGIGRYTAGAVSSIAFGEAEAVLDGNVMRVLSRQLGLYMDVKDKKATDVMWDMADQLIKHASNFPETRTSAVPGLWNQALMELGSTVCTPRPKCDECPIQATCRAYSEGKALSDKFQSPAVVPDIEDACALCASMDTEDLVAIAEDAADDEPPQATKKRKVAAKQSNKISQYFAVGTPKSNVDTEDDEEDRGSPPAEDLKKRKLSLPTRESKSIPTYCSLFPKKVAKKKSAEEDCVVCMVELRSADGSNKWFIEQRPAKGLLASLWQFPQSPLTASQKTPQQRKTLAQQYISALDAGTIDMSKARYVASFPPLVHVFTHLKLNMHAYQYRIDADNADNIELICKGPPARKWVDSGSMDKETLSTVFCSVERKQPAANMADVPAPTPITEWPDYAVDPNGGNVMTTDLNALYDKGDLCWMLVSTVLCWQITPAIGFLYAGMHRRKAALTMIFQSLFCACAVGIQFWVYGYSLYQSHTTGPFIGDLSKAGLHNTLGSPSLANADIPDILYAAFGFTFVTCTAMILAGAMLERGRLGPSMIFLLCWTTFVYYVLAYAEWNPSGWLYKLGVLDFAGSGPVHIASGFSALAWALMLGKRVDPHKESHHPRIPHFKPHSPFLVGLGTILIWFGWFAFNGASGANITIRSVYIVCNTNLAACGGGMAWVLLEYVFTRKFSIIGFCSGIISGLVGITPACGFVPVQTSALIGALTACGSFFTVRYKYLLGIDEGLDIFAIHGVGGYIGDIMTGFFAAPYVPAMDGVSNFYEGGWWARNWKQMGYQLAAATTCAAWSFVISAILLFIINKIPGCHIRATEDDELRGLDYKYFSDADDDMMVLTGYGPRTPGSTASGAASGSDSHQDVPVVTEKQD</sequence>
<dbReference type="SMART" id="SM00478">
    <property type="entry name" value="ENDO3c"/>
    <property type="match status" value="1"/>
</dbReference>
<evidence type="ECO:0000256" key="16">
    <source>
        <dbReference type="ARBA" id="ARBA00023014"/>
    </source>
</evidence>
<name>A0A8H7B9U7_9PLEO</name>
<evidence type="ECO:0000256" key="10">
    <source>
        <dbReference type="ARBA" id="ARBA00022692"/>
    </source>
</evidence>
<dbReference type="InterPro" id="IPR018047">
    <property type="entry name" value="Ammonium_transpt_CS"/>
</dbReference>
<evidence type="ECO:0000256" key="6">
    <source>
        <dbReference type="ARBA" id="ARBA00012045"/>
    </source>
</evidence>
<dbReference type="CDD" id="cd00056">
    <property type="entry name" value="ENDO3c"/>
    <property type="match status" value="1"/>
</dbReference>
<feature type="transmembrane region" description="Helical" evidence="22">
    <location>
        <begin position="829"/>
        <end position="850"/>
    </location>
</feature>
<dbReference type="PANTHER" id="PTHR43029">
    <property type="entry name" value="AMMONIUM TRANSPORTER MEP2"/>
    <property type="match status" value="1"/>
</dbReference>
<dbReference type="NCBIfam" id="TIGR00836">
    <property type="entry name" value="amt"/>
    <property type="match status" value="1"/>
</dbReference>
<keyword evidence="14 22" id="KW-1133">Transmembrane helix</keyword>
<comment type="subcellular location">
    <subcellularLocation>
        <location evidence="3">Membrane</location>
        <topology evidence="3">Multi-pass membrane protein</topology>
    </subcellularLocation>
</comment>
<keyword evidence="10 22" id="KW-0812">Transmembrane</keyword>
<dbReference type="InterPro" id="IPR003265">
    <property type="entry name" value="HhH-GPD_domain"/>
</dbReference>
<dbReference type="InterPro" id="IPR015797">
    <property type="entry name" value="NUDIX_hydrolase-like_dom_sf"/>
</dbReference>
<feature type="transmembrane region" description="Helical" evidence="22">
    <location>
        <begin position="857"/>
        <end position="877"/>
    </location>
</feature>
<dbReference type="PANTHER" id="PTHR43029:SF15">
    <property type="entry name" value="AMMONIUM TRANSPORTER"/>
    <property type="match status" value="1"/>
</dbReference>
<dbReference type="FunFam" id="1.10.3430.10:FF:000011">
    <property type="entry name" value="Ammonium transporter"/>
    <property type="match status" value="1"/>
</dbReference>
<dbReference type="Pfam" id="PF14815">
    <property type="entry name" value="NUDIX_4"/>
    <property type="match status" value="1"/>
</dbReference>
<evidence type="ECO:0000256" key="1">
    <source>
        <dbReference type="ARBA" id="ARBA00000843"/>
    </source>
</evidence>
<evidence type="ECO:0000256" key="5">
    <source>
        <dbReference type="ARBA" id="ARBA00008343"/>
    </source>
</evidence>
<comment type="cofactor">
    <cofactor evidence="2">
        <name>[4Fe-4S] cluster</name>
        <dbReference type="ChEBI" id="CHEBI:49883"/>
    </cofactor>
</comment>
<feature type="transmembrane region" description="Helical" evidence="22">
    <location>
        <begin position="604"/>
        <end position="624"/>
    </location>
</feature>
<comment type="similarity">
    <text evidence="5">Belongs to the Nth/MutY family.</text>
</comment>
<dbReference type="Proteomes" id="UP000596902">
    <property type="component" value="Unassembled WGS sequence"/>
</dbReference>
<feature type="transmembrane region" description="Helical" evidence="22">
    <location>
        <begin position="760"/>
        <end position="778"/>
    </location>
</feature>
<dbReference type="GO" id="GO:0008519">
    <property type="term" value="F:ammonium channel activity"/>
    <property type="evidence" value="ECO:0007669"/>
    <property type="project" value="InterPro"/>
</dbReference>
<evidence type="ECO:0000256" key="20">
    <source>
        <dbReference type="ARBA" id="ARBA00023295"/>
    </source>
</evidence>
<dbReference type="GO" id="GO:0051539">
    <property type="term" value="F:4 iron, 4 sulfur cluster binding"/>
    <property type="evidence" value="ECO:0007669"/>
    <property type="project" value="UniProtKB-KW"/>
</dbReference>
<keyword evidence="25" id="KW-1185">Reference proteome</keyword>
<dbReference type="InterPro" id="IPR003651">
    <property type="entry name" value="Endonuclease3_FeS-loop_motif"/>
</dbReference>
<evidence type="ECO:0000256" key="19">
    <source>
        <dbReference type="ARBA" id="ARBA00023204"/>
    </source>
</evidence>
<dbReference type="GeneID" id="62201110"/>
<protein>
    <recommendedName>
        <fullName evidence="7">Adenine DNA glycosylase</fullName>
        <ecNumber evidence="6">3.2.2.31</ecNumber>
    </recommendedName>
</protein>
<dbReference type="SUPFAM" id="SSF111352">
    <property type="entry name" value="Ammonium transporter"/>
    <property type="match status" value="1"/>
</dbReference>
<feature type="region of interest" description="Disordered" evidence="21">
    <location>
        <begin position="1"/>
        <end position="25"/>
    </location>
</feature>
<feature type="transmembrane region" description="Helical" evidence="22">
    <location>
        <begin position="960"/>
        <end position="985"/>
    </location>
</feature>
<evidence type="ECO:0000256" key="21">
    <source>
        <dbReference type="SAM" id="MobiDB-lite"/>
    </source>
</evidence>
<dbReference type="InterPro" id="IPR023170">
    <property type="entry name" value="HhH_base_excis_C"/>
</dbReference>
<reference evidence="24" key="2">
    <citation type="submission" date="2020-08" db="EMBL/GenBank/DDBJ databases">
        <title>Draft Genome Sequence of Cumin Blight Pathogen Alternaria burnsii.</title>
        <authorList>
            <person name="Feng Z."/>
        </authorList>
    </citation>
    <scope>NUCLEOTIDE SEQUENCE</scope>
    <source>
        <strain evidence="24">CBS107.38</strain>
    </source>
</reference>
<dbReference type="FunFam" id="1.10.340.30:FF:000002">
    <property type="entry name" value="Adenine DNA glycosylase"/>
    <property type="match status" value="1"/>
</dbReference>
<keyword evidence="8" id="KW-0813">Transport</keyword>
<feature type="domain" description="HhH-GPD" evidence="23">
    <location>
        <begin position="108"/>
        <end position="272"/>
    </location>
</feature>
<dbReference type="InterPro" id="IPR024041">
    <property type="entry name" value="NH4_transpt_AmtB-like_dom"/>
</dbReference>
<evidence type="ECO:0000256" key="18">
    <source>
        <dbReference type="ARBA" id="ARBA00023177"/>
    </source>
</evidence>
<accession>A0A8H7B9U7</accession>
<evidence type="ECO:0000256" key="8">
    <source>
        <dbReference type="ARBA" id="ARBA00022448"/>
    </source>
</evidence>
<gene>
    <name evidence="24" type="ORF">GT037_002885</name>
</gene>
<keyword evidence="17 22" id="KW-0472">Membrane</keyword>
<evidence type="ECO:0000256" key="2">
    <source>
        <dbReference type="ARBA" id="ARBA00001966"/>
    </source>
</evidence>
<keyword evidence="16" id="KW-0411">Iron-sulfur</keyword>
<evidence type="ECO:0000256" key="11">
    <source>
        <dbReference type="ARBA" id="ARBA00022723"/>
    </source>
</evidence>
<dbReference type="SMART" id="SM00525">
    <property type="entry name" value="FES"/>
    <property type="match status" value="1"/>
</dbReference>
<dbReference type="EC" id="3.2.2.31" evidence="6"/>
<dbReference type="PROSITE" id="PS01219">
    <property type="entry name" value="AMMONIUM_TRANSP"/>
    <property type="match status" value="1"/>
</dbReference>
<comment type="catalytic activity">
    <reaction evidence="1">
        <text>Hydrolyzes free adenine bases from 7,8-dihydro-8-oxoguanine:adenine mismatched double-stranded DNA, leaving an apurinic site.</text>
        <dbReference type="EC" id="3.2.2.31"/>
    </reaction>
</comment>
<keyword evidence="19" id="KW-0234">DNA repair</keyword>
<organism evidence="24 25">
    <name type="scientific">Alternaria burnsii</name>
    <dbReference type="NCBI Taxonomy" id="1187904"/>
    <lineage>
        <taxon>Eukaryota</taxon>
        <taxon>Fungi</taxon>
        <taxon>Dikarya</taxon>
        <taxon>Ascomycota</taxon>
        <taxon>Pezizomycotina</taxon>
        <taxon>Dothideomycetes</taxon>
        <taxon>Pleosporomycetidae</taxon>
        <taxon>Pleosporales</taxon>
        <taxon>Pleosporineae</taxon>
        <taxon>Pleosporaceae</taxon>
        <taxon>Alternaria</taxon>
        <taxon>Alternaria sect. Alternaria</taxon>
    </lineage>
</organism>
<keyword evidence="12" id="KW-0227">DNA damage</keyword>
<dbReference type="Pfam" id="PF00909">
    <property type="entry name" value="Ammonium_transp"/>
    <property type="match status" value="1"/>
</dbReference>
<proteinExistence type="inferred from homology"/>
<evidence type="ECO:0000256" key="15">
    <source>
        <dbReference type="ARBA" id="ARBA00023004"/>
    </source>
</evidence>
<feature type="transmembrane region" description="Helical" evidence="22">
    <location>
        <begin position="799"/>
        <end position="817"/>
    </location>
</feature>
<feature type="region of interest" description="Disordered" evidence="21">
    <location>
        <begin position="1022"/>
        <end position="1052"/>
    </location>
</feature>
<evidence type="ECO:0000313" key="25">
    <source>
        <dbReference type="Proteomes" id="UP000596902"/>
    </source>
</evidence>
<dbReference type="GO" id="GO:0000701">
    <property type="term" value="F:purine-specific mismatch base pair DNA N-glycosylase activity"/>
    <property type="evidence" value="ECO:0007669"/>
    <property type="project" value="UniProtKB-EC"/>
</dbReference>
<keyword evidence="13" id="KW-0378">Hydrolase</keyword>
<dbReference type="SUPFAM" id="SSF48150">
    <property type="entry name" value="DNA-glycosylase"/>
    <property type="match status" value="1"/>
</dbReference>
<keyword evidence="20" id="KW-0326">Glycosidase</keyword>
<dbReference type="GO" id="GO:0005886">
    <property type="term" value="C:plasma membrane"/>
    <property type="evidence" value="ECO:0007669"/>
    <property type="project" value="TreeGrafter"/>
</dbReference>
<dbReference type="Gene3D" id="3.90.79.10">
    <property type="entry name" value="Nucleoside Triphosphate Pyrophosphohydrolase"/>
    <property type="match status" value="1"/>
</dbReference>
<keyword evidence="11" id="KW-0479">Metal-binding</keyword>
<dbReference type="Gene3D" id="1.10.1670.10">
    <property type="entry name" value="Helix-hairpin-Helix base-excision DNA repair enzymes (C-terminal)"/>
    <property type="match status" value="1"/>
</dbReference>
<feature type="transmembrane region" description="Helical" evidence="22">
    <location>
        <begin position="692"/>
        <end position="711"/>
    </location>
</feature>
<evidence type="ECO:0000256" key="14">
    <source>
        <dbReference type="ARBA" id="ARBA00022989"/>
    </source>
</evidence>
<evidence type="ECO:0000256" key="7">
    <source>
        <dbReference type="ARBA" id="ARBA00022023"/>
    </source>
</evidence>
<evidence type="ECO:0000256" key="9">
    <source>
        <dbReference type="ARBA" id="ARBA00022485"/>
    </source>
</evidence>
<feature type="transmembrane region" description="Helical" evidence="22">
    <location>
        <begin position="723"/>
        <end position="740"/>
    </location>
</feature>
<feature type="transmembrane region" description="Helical" evidence="22">
    <location>
        <begin position="883"/>
        <end position="903"/>
    </location>
</feature>
<feature type="transmembrane region" description="Helical" evidence="22">
    <location>
        <begin position="915"/>
        <end position="940"/>
    </location>
</feature>
<dbReference type="InterPro" id="IPR011257">
    <property type="entry name" value="DNA_glycosylase"/>
</dbReference>
<dbReference type="Gene3D" id="1.10.3430.10">
    <property type="entry name" value="Ammonium transporter AmtB like domains"/>
    <property type="match status" value="1"/>
</dbReference>
<dbReference type="InterPro" id="IPR029119">
    <property type="entry name" value="MutY_C"/>
</dbReference>
<dbReference type="RefSeq" id="XP_038789210.1">
    <property type="nucleotide sequence ID" value="XM_038927932.1"/>
</dbReference>
<evidence type="ECO:0000313" key="24">
    <source>
        <dbReference type="EMBL" id="KAF7679137.1"/>
    </source>
</evidence>
<feature type="compositionally biased region" description="Low complexity" evidence="21">
    <location>
        <begin position="1028"/>
        <end position="1039"/>
    </location>
</feature>
<dbReference type="Gene3D" id="1.10.340.30">
    <property type="entry name" value="Hypothetical protein, domain 2"/>
    <property type="match status" value="1"/>
</dbReference>
<dbReference type="InterPro" id="IPR001905">
    <property type="entry name" value="Ammonium_transpt"/>
</dbReference>
<evidence type="ECO:0000259" key="23">
    <source>
        <dbReference type="SMART" id="SM00478"/>
    </source>
</evidence>
<keyword evidence="15" id="KW-0408">Iron</keyword>
<feature type="transmembrane region" description="Helical" evidence="22">
    <location>
        <begin position="631"/>
        <end position="652"/>
    </location>
</feature>
<dbReference type="Pfam" id="PF00730">
    <property type="entry name" value="HhH-GPD"/>
    <property type="match status" value="1"/>
</dbReference>
<dbReference type="CDD" id="cd03431">
    <property type="entry name" value="NUDIX_DNA_Glycosylase_C-MutY"/>
    <property type="match status" value="1"/>
</dbReference>
<dbReference type="GO" id="GO:0006285">
    <property type="term" value="P:base-excision repair, AP site formation"/>
    <property type="evidence" value="ECO:0007669"/>
    <property type="project" value="UniProtKB-ARBA"/>
</dbReference>
<dbReference type="EMBL" id="JAAABM010000003">
    <property type="protein sequence ID" value="KAF7679137.1"/>
    <property type="molecule type" value="Genomic_DNA"/>
</dbReference>
<dbReference type="AlphaFoldDB" id="A0A8H7B9U7"/>
<keyword evidence="18" id="KW-0924">Ammonia transport</keyword>
<evidence type="ECO:0000256" key="4">
    <source>
        <dbReference type="ARBA" id="ARBA00005887"/>
    </source>
</evidence>
<comment type="similarity">
    <text evidence="4">Belongs to the ammonia transporter channel (TC 1.A.11.2) family.</text>
</comment>
<dbReference type="SUPFAM" id="SSF55811">
    <property type="entry name" value="Nudix"/>
    <property type="match status" value="1"/>
</dbReference>
<evidence type="ECO:0000256" key="13">
    <source>
        <dbReference type="ARBA" id="ARBA00022801"/>
    </source>
</evidence>
<evidence type="ECO:0000256" key="12">
    <source>
        <dbReference type="ARBA" id="ARBA00022763"/>
    </source>
</evidence>
<dbReference type="GO" id="GO:0000702">
    <property type="term" value="F:oxidized base lesion DNA N-glycosylase activity"/>
    <property type="evidence" value="ECO:0007669"/>
    <property type="project" value="UniProtKB-ARBA"/>
</dbReference>
<keyword evidence="9" id="KW-0004">4Fe-4S</keyword>
<evidence type="ECO:0000256" key="17">
    <source>
        <dbReference type="ARBA" id="ARBA00023136"/>
    </source>
</evidence>
<dbReference type="InterPro" id="IPR029020">
    <property type="entry name" value="Ammonium/urea_transptr"/>
</dbReference>